<dbReference type="Gramene" id="TraesCS5A02G298900.2">
    <property type="protein sequence ID" value="TraesCS5A02G298900.2"/>
    <property type="gene ID" value="TraesCS5A02G298900"/>
</dbReference>
<sequence>MVRKFKGVTPRAQEQRGTAPELVAVQEAPRDDVLMKDAALKRKIMKVPKSGSNRGVAENSDDQIRDSVLKIRKIRDSILREEFILQDRSAQCDMDIQKIKKEEKMTTGVLSSMMDKYKQPSSNIMKVANLAFSGDDGITKSTRRMELSLKEALAQRNKCMELDKICCDCDWMAPRYTVVPSLADGMHVGEVRLRCPDFEMSIIGDPCPTPHDARCSAAANMILELVKKAEEKEQHDN</sequence>
<dbReference type="AlphaFoldDB" id="A0A3B6KLI8"/>
<protein>
    <submittedName>
        <fullName evidence="2">Uncharacterized protein</fullName>
    </submittedName>
</protein>
<dbReference type="SMR" id="A0A3B6KLI8"/>
<dbReference type="Gramene" id="TraesNOR5A03G02720250.2">
    <property type="protein sequence ID" value="TraesNOR5A03G02720250.2"/>
    <property type="gene ID" value="TraesNOR5A03G02720250"/>
</dbReference>
<dbReference type="Gramene" id="TraesCS5A03G0726600.1">
    <property type="protein sequence ID" value="TraesCS5A03G0726600.1.CDS"/>
    <property type="gene ID" value="TraesCS5A03G0726600"/>
</dbReference>
<gene>
    <name evidence="2" type="primary">LOC123107410</name>
</gene>
<feature type="region of interest" description="Disordered" evidence="1">
    <location>
        <begin position="1"/>
        <end position="20"/>
    </location>
</feature>
<dbReference type="EnsemblPlants" id="TraesCS5A02G298900.2">
    <property type="protein sequence ID" value="TraesCS5A02G298900.2"/>
    <property type="gene ID" value="TraesCS5A02G298900"/>
</dbReference>
<reference evidence="2" key="2">
    <citation type="submission" date="2018-10" db="UniProtKB">
        <authorList>
            <consortium name="EnsemblPlants"/>
        </authorList>
    </citation>
    <scope>IDENTIFICATION</scope>
</reference>
<evidence type="ECO:0000313" key="3">
    <source>
        <dbReference type="Proteomes" id="UP000019116"/>
    </source>
</evidence>
<evidence type="ECO:0000313" key="2">
    <source>
        <dbReference type="EnsemblPlants" id="TraesCS5A02G298900.2"/>
    </source>
</evidence>
<dbReference type="Gramene" id="TraesJAG5A03G02698870.2">
    <property type="protein sequence ID" value="TraesJAG5A03G02698870.2"/>
    <property type="gene ID" value="TraesJAG5A03G02698870"/>
</dbReference>
<dbReference type="Gramene" id="TraesPARA_EIv1.0_1558490.1">
    <property type="protein sequence ID" value="TraesPARA_EIv1.0_1558490.1.CDS"/>
    <property type="gene ID" value="TraesPARA_EIv1.0_1558490"/>
</dbReference>
<dbReference type="RefSeq" id="XP_044385330.1">
    <property type="nucleotide sequence ID" value="XM_044529395.1"/>
</dbReference>
<name>A0A3B6KLI8_WHEAT</name>
<dbReference type="PANTHER" id="PTHR33913">
    <property type="entry name" value="ALEURONE LAYER MORPHOGENESIS PROTEIN"/>
    <property type="match status" value="1"/>
</dbReference>
<dbReference type="Gramene" id="TraesJUL5A03G02717730.2">
    <property type="protein sequence ID" value="TraesJUL5A03G02717730.2"/>
    <property type="gene ID" value="TraesJUL5A03G02717730"/>
</dbReference>
<dbReference type="Gramene" id="TraesMAC5A03G02695610.2">
    <property type="protein sequence ID" value="TraesMAC5A03G02695610.2"/>
    <property type="gene ID" value="TraesMAC5A03G02695610"/>
</dbReference>
<dbReference type="Gramene" id="TraesARI5A03G02740360.2">
    <property type="protein sequence ID" value="TraesARI5A03G02740360.2"/>
    <property type="gene ID" value="TraesARI5A03G02740360"/>
</dbReference>
<evidence type="ECO:0000256" key="1">
    <source>
        <dbReference type="SAM" id="MobiDB-lite"/>
    </source>
</evidence>
<dbReference type="PANTHER" id="PTHR33913:SF4">
    <property type="entry name" value="DRBM DOMAIN-CONTAINING PROTEIN"/>
    <property type="match status" value="1"/>
</dbReference>
<dbReference type="Gramene" id="TraesSYM5A03G02727350.2">
    <property type="protein sequence ID" value="TraesSYM5A03G02727350.2"/>
    <property type="gene ID" value="TraesSYM5A03G02727350"/>
</dbReference>
<proteinExistence type="predicted"/>
<accession>A0A3B6KLI8</accession>
<dbReference type="Proteomes" id="UP000019116">
    <property type="component" value="Chromosome 5A"/>
</dbReference>
<keyword evidence="3" id="KW-1185">Reference proteome</keyword>
<dbReference type="KEGG" id="taes:123107410"/>
<reference evidence="2" key="1">
    <citation type="submission" date="2018-08" db="EMBL/GenBank/DDBJ databases">
        <authorList>
            <person name="Rossello M."/>
        </authorList>
    </citation>
    <scope>NUCLEOTIDE SEQUENCE [LARGE SCALE GENOMIC DNA]</scope>
    <source>
        <strain evidence="2">cv. Chinese Spring</strain>
    </source>
</reference>
<organism evidence="2">
    <name type="scientific">Triticum aestivum</name>
    <name type="common">Wheat</name>
    <dbReference type="NCBI Taxonomy" id="4565"/>
    <lineage>
        <taxon>Eukaryota</taxon>
        <taxon>Viridiplantae</taxon>
        <taxon>Streptophyta</taxon>
        <taxon>Embryophyta</taxon>
        <taxon>Tracheophyta</taxon>
        <taxon>Spermatophyta</taxon>
        <taxon>Magnoliopsida</taxon>
        <taxon>Liliopsida</taxon>
        <taxon>Poales</taxon>
        <taxon>Poaceae</taxon>
        <taxon>BOP clade</taxon>
        <taxon>Pooideae</taxon>
        <taxon>Triticodae</taxon>
        <taxon>Triticeae</taxon>
        <taxon>Triticinae</taxon>
        <taxon>Triticum</taxon>
    </lineage>
</organism>
<dbReference type="GeneID" id="123107410"/>